<dbReference type="EMBL" id="UARW01000010">
    <property type="protein sequence ID" value="SQD07101.1"/>
    <property type="molecule type" value="Genomic_DNA"/>
</dbReference>
<dbReference type="Pfam" id="PF01420">
    <property type="entry name" value="Methylase_S"/>
    <property type="match status" value="1"/>
</dbReference>
<dbReference type="Gene3D" id="3.90.220.20">
    <property type="entry name" value="DNA methylase specificity domains"/>
    <property type="match status" value="1"/>
</dbReference>
<dbReference type="AlphaFoldDB" id="A0A2X3KI90"/>
<protein>
    <submittedName>
        <fullName evidence="5">Type I restriction-modification enzyme S subunit</fullName>
    </submittedName>
</protein>
<comment type="similarity">
    <text evidence="1">Belongs to the type-I restriction system S methylase family.</text>
</comment>
<keyword evidence="3" id="KW-0238">DNA-binding</keyword>
<evidence type="ECO:0000313" key="5">
    <source>
        <dbReference type="EMBL" id="SQD07101.1"/>
    </source>
</evidence>
<evidence type="ECO:0000256" key="2">
    <source>
        <dbReference type="ARBA" id="ARBA00022747"/>
    </source>
</evidence>
<dbReference type="InterPro" id="IPR000055">
    <property type="entry name" value="Restrct_endonuc_typeI_TRD"/>
</dbReference>
<evidence type="ECO:0000256" key="1">
    <source>
        <dbReference type="ARBA" id="ARBA00010923"/>
    </source>
</evidence>
<dbReference type="InterPro" id="IPR044946">
    <property type="entry name" value="Restrct_endonuc_typeI_TRD_sf"/>
</dbReference>
<dbReference type="Proteomes" id="UP000250991">
    <property type="component" value="Unassembled WGS sequence"/>
</dbReference>
<accession>A0A2X3KI90</accession>
<dbReference type="GO" id="GO:0003677">
    <property type="term" value="F:DNA binding"/>
    <property type="evidence" value="ECO:0007669"/>
    <property type="project" value="UniProtKB-KW"/>
</dbReference>
<dbReference type="GO" id="GO:0009307">
    <property type="term" value="P:DNA restriction-modification system"/>
    <property type="evidence" value="ECO:0007669"/>
    <property type="project" value="UniProtKB-KW"/>
</dbReference>
<evidence type="ECO:0000259" key="4">
    <source>
        <dbReference type="Pfam" id="PF01420"/>
    </source>
</evidence>
<keyword evidence="2" id="KW-0680">Restriction system</keyword>
<evidence type="ECO:0000256" key="3">
    <source>
        <dbReference type="ARBA" id="ARBA00023125"/>
    </source>
</evidence>
<dbReference type="PANTHER" id="PTHR43140">
    <property type="entry name" value="TYPE-1 RESTRICTION ENZYME ECOKI SPECIFICITY PROTEIN"/>
    <property type="match status" value="1"/>
</dbReference>
<name>A0A2X3KI90_ECOLX</name>
<dbReference type="PANTHER" id="PTHR43140:SF1">
    <property type="entry name" value="TYPE I RESTRICTION ENZYME ECOKI SPECIFICITY SUBUNIT"/>
    <property type="match status" value="1"/>
</dbReference>
<dbReference type="InterPro" id="IPR051212">
    <property type="entry name" value="Type-I_RE_S_subunit"/>
</dbReference>
<proteinExistence type="inferred from homology"/>
<organism evidence="5 6">
    <name type="scientific">Escherichia coli</name>
    <dbReference type="NCBI Taxonomy" id="562"/>
    <lineage>
        <taxon>Bacteria</taxon>
        <taxon>Pseudomonadati</taxon>
        <taxon>Pseudomonadota</taxon>
        <taxon>Gammaproteobacteria</taxon>
        <taxon>Enterobacterales</taxon>
        <taxon>Enterobacteriaceae</taxon>
        <taxon>Escherichia</taxon>
    </lineage>
</organism>
<dbReference type="SUPFAM" id="SSF116734">
    <property type="entry name" value="DNA methylase specificity domain"/>
    <property type="match status" value="1"/>
</dbReference>
<gene>
    <name evidence="5" type="ORF">NCTC8009_07717</name>
</gene>
<evidence type="ECO:0000313" key="6">
    <source>
        <dbReference type="Proteomes" id="UP000250991"/>
    </source>
</evidence>
<sequence>MQAATGSTVKGIKGSRLHQLKIPIPSKVEQDRIVAILDKFDTLTNSITEGLPREIELRQKQYEYYRDLLFSFPKPETVSN</sequence>
<feature type="domain" description="Type I restriction modification DNA specificity" evidence="4">
    <location>
        <begin position="5"/>
        <end position="56"/>
    </location>
</feature>
<reference evidence="5 6" key="1">
    <citation type="submission" date="2018-06" db="EMBL/GenBank/DDBJ databases">
        <authorList>
            <consortium name="Pathogen Informatics"/>
            <person name="Doyle S."/>
        </authorList>
    </citation>
    <scope>NUCLEOTIDE SEQUENCE [LARGE SCALE GENOMIC DNA]</scope>
    <source>
        <strain evidence="5 6">NCTC8009</strain>
    </source>
</reference>